<feature type="signal peptide" evidence="3">
    <location>
        <begin position="1"/>
        <end position="22"/>
    </location>
</feature>
<keyword evidence="5" id="KW-1185">Reference proteome</keyword>
<evidence type="ECO:0000256" key="1">
    <source>
        <dbReference type="SAM" id="MobiDB-lite"/>
    </source>
</evidence>
<feature type="region of interest" description="Disordered" evidence="1">
    <location>
        <begin position="60"/>
        <end position="93"/>
    </location>
</feature>
<evidence type="ECO:0000256" key="3">
    <source>
        <dbReference type="SAM" id="SignalP"/>
    </source>
</evidence>
<evidence type="ECO:0008006" key="6">
    <source>
        <dbReference type="Google" id="ProtNLM"/>
    </source>
</evidence>
<keyword evidence="3" id="KW-0732">Signal</keyword>
<keyword evidence="2" id="KW-0812">Transmembrane</keyword>
<comment type="caution">
    <text evidence="4">The sequence shown here is derived from an EMBL/GenBank/DDBJ whole genome shotgun (WGS) entry which is preliminary data.</text>
</comment>
<reference evidence="4 5" key="1">
    <citation type="submission" date="2017-10" db="EMBL/GenBank/DDBJ databases">
        <title>Comparative genomics in systemic dimorphic fungi from Ajellomycetaceae.</title>
        <authorList>
            <person name="Munoz J.F."/>
            <person name="Mcewen J.G."/>
            <person name="Clay O.K."/>
            <person name="Cuomo C.A."/>
        </authorList>
    </citation>
    <scope>NUCLEOTIDE SEQUENCE [LARGE SCALE GENOMIC DNA]</scope>
    <source>
        <strain evidence="4 5">UAMH7299</strain>
    </source>
</reference>
<dbReference type="EMBL" id="PDNA01000122">
    <property type="protein sequence ID" value="PGH12113.1"/>
    <property type="molecule type" value="Genomic_DNA"/>
</dbReference>
<dbReference type="AlphaFoldDB" id="A0A2B7XTK4"/>
<organism evidence="4 5">
    <name type="scientific">Polytolypa hystricis (strain UAMH7299)</name>
    <dbReference type="NCBI Taxonomy" id="1447883"/>
    <lineage>
        <taxon>Eukaryota</taxon>
        <taxon>Fungi</taxon>
        <taxon>Dikarya</taxon>
        <taxon>Ascomycota</taxon>
        <taxon>Pezizomycotina</taxon>
        <taxon>Eurotiomycetes</taxon>
        <taxon>Eurotiomycetidae</taxon>
        <taxon>Onygenales</taxon>
        <taxon>Onygenales incertae sedis</taxon>
        <taxon>Polytolypa</taxon>
    </lineage>
</organism>
<keyword evidence="2" id="KW-1133">Transmembrane helix</keyword>
<evidence type="ECO:0000313" key="5">
    <source>
        <dbReference type="Proteomes" id="UP000224634"/>
    </source>
</evidence>
<feature type="compositionally biased region" description="Polar residues" evidence="1">
    <location>
        <begin position="68"/>
        <end position="93"/>
    </location>
</feature>
<dbReference type="OrthoDB" id="2596908at2759"/>
<protein>
    <recommendedName>
        <fullName evidence="6">Protein BIG1</fullName>
    </recommendedName>
</protein>
<keyword evidence="2" id="KW-0472">Membrane</keyword>
<dbReference type="STRING" id="1447883.A0A2B7XTK4"/>
<dbReference type="Proteomes" id="UP000224634">
    <property type="component" value="Unassembled WGS sequence"/>
</dbReference>
<feature type="transmembrane region" description="Helical" evidence="2">
    <location>
        <begin position="289"/>
        <end position="313"/>
    </location>
</feature>
<sequence>MRLLGASLYVFAVLGSLQTVAAKLVVERPSYHRSANLNDNTRRGALNMMEQEYALHKRAPIPQDSAPDRSTTASQSSPTGSLATTSSSPSTFDEQRFNASATMTCIAAMGDRNSVVNPTGMAACYNIAYFDNSTGAFEADIRLYQVSNPVDDFVGISSDDYMLEVKIPQATISEARRLSVQASSDDTEMSILHDFRHFGQLASTLMVETLTRDNLRVLLIPNITITALGADNKLVDTTLSSDTLSYLTGAFSNPDNSATNITVPDAMAQMPAIVAAATKFVLPGTSLGIFPTGLIITCVWSLLFFVAIGYGTYGRMQFRDHYRRRLQAAAARNGGMSMR</sequence>
<proteinExistence type="predicted"/>
<evidence type="ECO:0000256" key="2">
    <source>
        <dbReference type="SAM" id="Phobius"/>
    </source>
</evidence>
<name>A0A2B7XTK4_POLH7</name>
<evidence type="ECO:0000313" key="4">
    <source>
        <dbReference type="EMBL" id="PGH12113.1"/>
    </source>
</evidence>
<feature type="chain" id="PRO_5012292931" description="Protein BIG1" evidence="3">
    <location>
        <begin position="23"/>
        <end position="339"/>
    </location>
</feature>
<accession>A0A2B7XTK4</accession>
<gene>
    <name evidence="4" type="ORF">AJ80_06834</name>
</gene>